<dbReference type="EMBL" id="CAFBPZ010000118">
    <property type="protein sequence ID" value="CAB5041896.1"/>
    <property type="molecule type" value="Genomic_DNA"/>
</dbReference>
<accession>A0A6J7GYC4</accession>
<name>A0A6J7GYC4_9ZZZZ</name>
<dbReference type="CDD" id="cd03129">
    <property type="entry name" value="GAT1_Peptidase_E_like"/>
    <property type="match status" value="1"/>
</dbReference>
<proteinExistence type="inferred from homology"/>
<evidence type="ECO:0000313" key="6">
    <source>
        <dbReference type="EMBL" id="CAB5041896.1"/>
    </source>
</evidence>
<dbReference type="PANTHER" id="PTHR36175:SF1">
    <property type="entry name" value="CYANOPHYCINASE"/>
    <property type="match status" value="1"/>
</dbReference>
<reference evidence="5" key="1">
    <citation type="submission" date="2020-05" db="EMBL/GenBank/DDBJ databases">
        <authorList>
            <person name="Chiriac C."/>
            <person name="Salcher M."/>
            <person name="Ghai R."/>
            <person name="Kavagutti S V."/>
        </authorList>
    </citation>
    <scope>NUCLEOTIDE SEQUENCE</scope>
</reference>
<evidence type="ECO:0000313" key="5">
    <source>
        <dbReference type="EMBL" id="CAB4909290.1"/>
    </source>
</evidence>
<keyword evidence="4" id="KW-0720">Serine protease</keyword>
<evidence type="ECO:0000256" key="2">
    <source>
        <dbReference type="ARBA" id="ARBA00022670"/>
    </source>
</evidence>
<dbReference type="InterPro" id="IPR005320">
    <property type="entry name" value="Peptidase_S51"/>
</dbReference>
<dbReference type="GO" id="GO:0008236">
    <property type="term" value="F:serine-type peptidase activity"/>
    <property type="evidence" value="ECO:0007669"/>
    <property type="project" value="UniProtKB-KW"/>
</dbReference>
<protein>
    <submittedName>
        <fullName evidence="5">Unannotated protein</fullName>
    </submittedName>
</protein>
<evidence type="ECO:0000256" key="1">
    <source>
        <dbReference type="ARBA" id="ARBA00006534"/>
    </source>
</evidence>
<dbReference type="SUPFAM" id="SSF52317">
    <property type="entry name" value="Class I glutamine amidotransferase-like"/>
    <property type="match status" value="1"/>
</dbReference>
<dbReference type="Pfam" id="PF03575">
    <property type="entry name" value="Peptidase_S51"/>
    <property type="match status" value="1"/>
</dbReference>
<keyword evidence="2" id="KW-0645">Protease</keyword>
<dbReference type="AlphaFoldDB" id="A0A6J7GYC4"/>
<dbReference type="Gene3D" id="3.40.50.880">
    <property type="match status" value="1"/>
</dbReference>
<evidence type="ECO:0000256" key="4">
    <source>
        <dbReference type="ARBA" id="ARBA00022825"/>
    </source>
</evidence>
<sequence length="239" mass="25904">MTQGRIALVGSGEYLPVMQDIEAWLLEERPAKYVQLATAAAPEGDTSLAHWHDLGAKAAARLGVEQVVIDVRDRDDANNPKWVELIAGAGLIYLSGGNPSYLAQTLRDTKVWDAIVHEWNLGASLAGCSAGAMAMCGYVPDFRHPRSGGVNGLGLLPHIRVLPHFDRLSHWMPDFTLKPLVSKDAETIGVDEDTALVGESNGSSVWEFRSVGRLDSWRIESSGKHRIDGTVAITVLDPT</sequence>
<dbReference type="InterPro" id="IPR029062">
    <property type="entry name" value="Class_I_gatase-like"/>
</dbReference>
<evidence type="ECO:0000256" key="3">
    <source>
        <dbReference type="ARBA" id="ARBA00022801"/>
    </source>
</evidence>
<comment type="similarity">
    <text evidence="1">Belongs to the peptidase S51 family.</text>
</comment>
<dbReference type="PANTHER" id="PTHR36175">
    <property type="entry name" value="CYANOPHYCINASE"/>
    <property type="match status" value="1"/>
</dbReference>
<organism evidence="5">
    <name type="scientific">freshwater metagenome</name>
    <dbReference type="NCBI Taxonomy" id="449393"/>
    <lineage>
        <taxon>unclassified sequences</taxon>
        <taxon>metagenomes</taxon>
        <taxon>ecological metagenomes</taxon>
    </lineage>
</organism>
<dbReference type="GO" id="GO:0006508">
    <property type="term" value="P:proteolysis"/>
    <property type="evidence" value="ECO:0007669"/>
    <property type="project" value="UniProtKB-KW"/>
</dbReference>
<dbReference type="EMBL" id="CAFBMC010000105">
    <property type="protein sequence ID" value="CAB4909290.1"/>
    <property type="molecule type" value="Genomic_DNA"/>
</dbReference>
<gene>
    <name evidence="5" type="ORF">UFOPK3495_01472</name>
    <name evidence="6" type="ORF">UFOPK4237_01413</name>
</gene>
<keyword evidence="3" id="KW-0378">Hydrolase</keyword>